<gene>
    <name evidence="3" type="ORF">P170DRAFT_507272</name>
</gene>
<keyword evidence="2" id="KW-1133">Transmembrane helix</keyword>
<evidence type="ECO:0000256" key="1">
    <source>
        <dbReference type="SAM" id="MobiDB-lite"/>
    </source>
</evidence>
<keyword evidence="2" id="KW-0472">Membrane</keyword>
<dbReference type="InterPro" id="IPR021840">
    <property type="entry name" value="DUF3433"/>
</dbReference>
<dbReference type="RefSeq" id="XP_024707798.1">
    <property type="nucleotide sequence ID" value="XM_024854467.1"/>
</dbReference>
<comment type="caution">
    <text evidence="3">The sequence shown here is derived from an EMBL/GenBank/DDBJ whole genome shotgun (WGS) entry which is preliminary data.</text>
</comment>
<dbReference type="EMBL" id="MSFO01000002">
    <property type="protein sequence ID" value="PLB52496.1"/>
    <property type="molecule type" value="Genomic_DNA"/>
</dbReference>
<feature type="region of interest" description="Disordered" evidence="1">
    <location>
        <begin position="1"/>
        <end position="69"/>
    </location>
</feature>
<evidence type="ECO:0000313" key="4">
    <source>
        <dbReference type="Proteomes" id="UP000234275"/>
    </source>
</evidence>
<evidence type="ECO:0000256" key="2">
    <source>
        <dbReference type="SAM" id="Phobius"/>
    </source>
</evidence>
<feature type="transmembrane region" description="Helical" evidence="2">
    <location>
        <begin position="190"/>
        <end position="214"/>
    </location>
</feature>
<organism evidence="3 4">
    <name type="scientific">Aspergillus steynii IBT 23096</name>
    <dbReference type="NCBI Taxonomy" id="1392250"/>
    <lineage>
        <taxon>Eukaryota</taxon>
        <taxon>Fungi</taxon>
        <taxon>Dikarya</taxon>
        <taxon>Ascomycota</taxon>
        <taxon>Pezizomycotina</taxon>
        <taxon>Eurotiomycetes</taxon>
        <taxon>Eurotiomycetidae</taxon>
        <taxon>Eurotiales</taxon>
        <taxon>Aspergillaceae</taxon>
        <taxon>Aspergillus</taxon>
        <taxon>Aspergillus subgen. Circumdati</taxon>
    </lineage>
</organism>
<feature type="transmembrane region" description="Helical" evidence="2">
    <location>
        <begin position="87"/>
        <end position="106"/>
    </location>
</feature>
<dbReference type="Pfam" id="PF11915">
    <property type="entry name" value="DUF3433"/>
    <property type="match status" value="2"/>
</dbReference>
<dbReference type="Proteomes" id="UP000234275">
    <property type="component" value="Unassembled WGS sequence"/>
</dbReference>
<sequence length="1352" mass="149849">MARSVEMDSLQPSYEGHRANSHTSEDPLLQQNSPILTPQPEPDEASVSEEAVHSPMSPDHEKGVKEDDNGFSPGLPMFNPIWLSKTCLGGFIVALILIGIALGLVYCFAERDNGFVLIFNDRYSWAYGPTVVLVLVAGLWRQVDYWCKTLAPWRELQQGWAPANKSLFLDYVGQIHIFGCWAALKNKHWTVSASVVGVLILKLMTAFASALLVLQPAKVSSGAISVYEVGMNSTVPHFDGIDVFSPVYSYYGVLAHGLPYPKGTAPGFMVPNIYPKDSLLDGTTRIAANVTGYWPSLKCQTGNVNWTMLSPDPDADNDKDRVRIRFETSDGRCSVGKMDPDTAVFSLRDHSRDILPERLVYPRMKNLYANCTGNETDLDVHPSLRLLFAILDVRNTQDLKPNAEELLRSVDQATVANSASIEVKSVTAVLCEQSIIGKRARVEVNPSDADTQRGPGLDVTPISTMTSQQLLQGGSMDELANNYFEMMWRVMKGSPNVLGQDKGTEAAFRPFFRLMLIESDSSDYGSFLDVERLTASAANVYIGLAVQSAYYLLYSYLKSPDQVVSGEGFHYENRLFVQKTPVGVMVTCVALMICISVGVIMTRPFNVVPRSPDSVGAVMTFLPKSKLTKILAGTAHWPFARLSEALKGQRFRTRFVASVADSYGKPTFTIDADCSDEPHKQTANERSYELLDDMPQKIWRPLAYTLPFRLLVLISPVVIIIIVEVLQQVSAKNGGFMDVPRDSSVIFWAKFITSGVMISIGLMYGTFDFGLALLAPYRLLSQGSAASKRTIFANYLRDIPVVGLWRSLRDGQLAVFFSLFATLAASVFTIAASGLYIVDYQNSLNRTLSVQRSDVFNLTWTHSYNDSHAGTVLNLIEQSNLTSPRFTYNNLVFPIVSSPVSFNQRGGGTEQAQGHMTLRLPALRARLDCKTLDTATLYKGNTPSKLKPEKRVPYVSLQTTIDLEDMYPRCKRGRAYGDKNMFKFNTSIYFPEKQVGNGPIVQKPAYGGYFFDLHLGDIPDSENVSKKWAQFEEWGNSDLFVDPYTYSEYPWYTEDNYDMGRNPEGCPSIGFSFGPFIPLSTNTTDVTSGVCDQYIEEVTTEARFILPSLELDPGKPPVPDESTAHVLGNGHGFDMRQFRPQYNIEQSMLFFNPNASRYMDVFYQSVVNGIDAIPETDLVGKANIHRLLNATSDFYGKYMALAISYNMRQNTSFKDDDLGNAASRSIEGQNDDSSFKASVVYPSARLKIDRNASLALEILLTIAFVCSAIACALAWTPVAIMQNPGQISGAVALVAGSTLASRKIVPEGTEWLNSKTTQERKIFDGLQLRLGWTDGDDGARRYGIDVDNRQSA</sequence>
<feature type="transmembrane region" description="Helical" evidence="2">
    <location>
        <begin position="582"/>
        <end position="601"/>
    </location>
</feature>
<feature type="transmembrane region" description="Helical" evidence="2">
    <location>
        <begin position="706"/>
        <end position="726"/>
    </location>
</feature>
<feature type="transmembrane region" description="Helical" evidence="2">
    <location>
        <begin position="747"/>
        <end position="767"/>
    </location>
</feature>
<dbReference type="STRING" id="1392250.A0A2I2GHY9"/>
<feature type="transmembrane region" description="Helical" evidence="2">
    <location>
        <begin position="126"/>
        <end position="147"/>
    </location>
</feature>
<feature type="compositionally biased region" description="Basic and acidic residues" evidence="1">
    <location>
        <begin position="58"/>
        <end position="68"/>
    </location>
</feature>
<accession>A0A2I2GHY9</accession>
<proteinExistence type="predicted"/>
<keyword evidence="2" id="KW-0812">Transmembrane</keyword>
<dbReference type="VEuPathDB" id="FungiDB:P170DRAFT_507272"/>
<protein>
    <submittedName>
        <fullName evidence="3">Uncharacterized protein</fullName>
    </submittedName>
</protein>
<reference evidence="3 4" key="1">
    <citation type="submission" date="2016-12" db="EMBL/GenBank/DDBJ databases">
        <title>The genomes of Aspergillus section Nigri reveals drivers in fungal speciation.</title>
        <authorList>
            <consortium name="DOE Joint Genome Institute"/>
            <person name="Vesth T.C."/>
            <person name="Nybo J."/>
            <person name="Theobald S."/>
            <person name="Brandl J."/>
            <person name="Frisvad J.C."/>
            <person name="Nielsen K.F."/>
            <person name="Lyhne E.K."/>
            <person name="Kogle M.E."/>
            <person name="Kuo A."/>
            <person name="Riley R."/>
            <person name="Clum A."/>
            <person name="Nolan M."/>
            <person name="Lipzen A."/>
            <person name="Salamov A."/>
            <person name="Henrissat B."/>
            <person name="Wiebenga A."/>
            <person name="De Vries R.P."/>
            <person name="Grigoriev I.V."/>
            <person name="Mortensen U.H."/>
            <person name="Andersen M.R."/>
            <person name="Baker S.E."/>
        </authorList>
    </citation>
    <scope>NUCLEOTIDE SEQUENCE [LARGE SCALE GENOMIC DNA]</scope>
    <source>
        <strain evidence="3 4">IBT 23096</strain>
    </source>
</reference>
<dbReference type="PANTHER" id="PTHR37544:SF1">
    <property type="entry name" value="PHOSPHORIBOSYLAMINOIMIDAZOLE-SUCCINOCARBOXAMIDE SYNTHASE"/>
    <property type="match status" value="1"/>
</dbReference>
<dbReference type="GeneID" id="36562173"/>
<keyword evidence="4" id="KW-1185">Reference proteome</keyword>
<dbReference type="PANTHER" id="PTHR37544">
    <property type="entry name" value="SPRAY-RELATED"/>
    <property type="match status" value="1"/>
</dbReference>
<feature type="transmembrane region" description="Helical" evidence="2">
    <location>
        <begin position="813"/>
        <end position="838"/>
    </location>
</feature>
<evidence type="ECO:0000313" key="3">
    <source>
        <dbReference type="EMBL" id="PLB52496.1"/>
    </source>
</evidence>
<name>A0A2I2GHY9_9EURO</name>
<feature type="transmembrane region" description="Helical" evidence="2">
    <location>
        <begin position="1254"/>
        <end position="1275"/>
    </location>
</feature>
<dbReference type="OrthoDB" id="5332281at2759"/>